<name>A0A0D0DU85_9AGAM</name>
<dbReference type="AlphaFoldDB" id="A0A0D0DU85"/>
<dbReference type="HOGENOM" id="CLU_1917731_0_0_1"/>
<gene>
    <name evidence="2" type="ORF">PAXRUDRAFT_829957</name>
</gene>
<organism evidence="2 3">
    <name type="scientific">Paxillus rubicundulus Ve08.2h10</name>
    <dbReference type="NCBI Taxonomy" id="930991"/>
    <lineage>
        <taxon>Eukaryota</taxon>
        <taxon>Fungi</taxon>
        <taxon>Dikarya</taxon>
        <taxon>Basidiomycota</taxon>
        <taxon>Agaricomycotina</taxon>
        <taxon>Agaricomycetes</taxon>
        <taxon>Agaricomycetidae</taxon>
        <taxon>Boletales</taxon>
        <taxon>Paxilineae</taxon>
        <taxon>Paxillaceae</taxon>
        <taxon>Paxillus</taxon>
    </lineage>
</organism>
<proteinExistence type="predicted"/>
<evidence type="ECO:0008006" key="4">
    <source>
        <dbReference type="Google" id="ProtNLM"/>
    </source>
</evidence>
<evidence type="ECO:0000313" key="2">
    <source>
        <dbReference type="EMBL" id="KIK92451.1"/>
    </source>
</evidence>
<accession>A0A0D0DU85</accession>
<protein>
    <recommendedName>
        <fullName evidence="4">Secreted protein</fullName>
    </recommendedName>
</protein>
<reference evidence="2 3" key="1">
    <citation type="submission" date="2014-04" db="EMBL/GenBank/DDBJ databases">
        <authorList>
            <consortium name="DOE Joint Genome Institute"/>
            <person name="Kuo A."/>
            <person name="Kohler A."/>
            <person name="Jargeat P."/>
            <person name="Nagy L.G."/>
            <person name="Floudas D."/>
            <person name="Copeland A."/>
            <person name="Barry K.W."/>
            <person name="Cichocki N."/>
            <person name="Veneault-Fourrey C."/>
            <person name="LaButti K."/>
            <person name="Lindquist E.A."/>
            <person name="Lipzen A."/>
            <person name="Lundell T."/>
            <person name="Morin E."/>
            <person name="Murat C."/>
            <person name="Sun H."/>
            <person name="Tunlid A."/>
            <person name="Henrissat B."/>
            <person name="Grigoriev I.V."/>
            <person name="Hibbett D.S."/>
            <person name="Martin F."/>
            <person name="Nordberg H.P."/>
            <person name="Cantor M.N."/>
            <person name="Hua S.X."/>
        </authorList>
    </citation>
    <scope>NUCLEOTIDE SEQUENCE [LARGE SCALE GENOMIC DNA]</scope>
    <source>
        <strain evidence="2 3">Ve08.2h10</strain>
    </source>
</reference>
<dbReference type="Proteomes" id="UP000054538">
    <property type="component" value="Unassembled WGS sequence"/>
</dbReference>
<feature type="chain" id="PRO_5002208625" description="Secreted protein" evidence="1">
    <location>
        <begin position="18"/>
        <end position="132"/>
    </location>
</feature>
<reference evidence="3" key="2">
    <citation type="submission" date="2015-01" db="EMBL/GenBank/DDBJ databases">
        <title>Evolutionary Origins and Diversification of the Mycorrhizal Mutualists.</title>
        <authorList>
            <consortium name="DOE Joint Genome Institute"/>
            <consortium name="Mycorrhizal Genomics Consortium"/>
            <person name="Kohler A."/>
            <person name="Kuo A."/>
            <person name="Nagy L.G."/>
            <person name="Floudas D."/>
            <person name="Copeland A."/>
            <person name="Barry K.W."/>
            <person name="Cichocki N."/>
            <person name="Veneault-Fourrey C."/>
            <person name="LaButti K."/>
            <person name="Lindquist E.A."/>
            <person name="Lipzen A."/>
            <person name="Lundell T."/>
            <person name="Morin E."/>
            <person name="Murat C."/>
            <person name="Riley R."/>
            <person name="Ohm R."/>
            <person name="Sun H."/>
            <person name="Tunlid A."/>
            <person name="Henrissat B."/>
            <person name="Grigoriev I.V."/>
            <person name="Hibbett D.S."/>
            <person name="Martin F."/>
        </authorList>
    </citation>
    <scope>NUCLEOTIDE SEQUENCE [LARGE SCALE GENOMIC DNA]</scope>
    <source>
        <strain evidence="3">Ve08.2h10</strain>
    </source>
</reference>
<keyword evidence="3" id="KW-1185">Reference proteome</keyword>
<feature type="signal peptide" evidence="1">
    <location>
        <begin position="1"/>
        <end position="17"/>
    </location>
</feature>
<keyword evidence="1" id="KW-0732">Signal</keyword>
<sequence>MMCLLALCMSHSGPAFTGLVGGRLTRQLGFPGHDVGMVDIIVPTAAVICLPIPSGPQLYSPSTCRPHVYGASQYAVRDHLDVVGELVTSPVGMDVWRGTLGEQATYNLLPRSKQVRQCVPGRFQSLWSYGQC</sequence>
<dbReference type="EMBL" id="KN825279">
    <property type="protein sequence ID" value="KIK92451.1"/>
    <property type="molecule type" value="Genomic_DNA"/>
</dbReference>
<evidence type="ECO:0000256" key="1">
    <source>
        <dbReference type="SAM" id="SignalP"/>
    </source>
</evidence>
<evidence type="ECO:0000313" key="3">
    <source>
        <dbReference type="Proteomes" id="UP000054538"/>
    </source>
</evidence>
<dbReference type="InParanoid" id="A0A0D0DU85"/>